<evidence type="ECO:0000256" key="11">
    <source>
        <dbReference type="PIRSR" id="PIRSR000114-2"/>
    </source>
</evidence>
<dbReference type="GO" id="GO:0051287">
    <property type="term" value="F:NAD binding"/>
    <property type="evidence" value="ECO:0007669"/>
    <property type="project" value="InterPro"/>
</dbReference>
<feature type="binding site" evidence="9">
    <location>
        <position position="233"/>
    </location>
    <ligand>
        <name>sn-glycerol 3-phosphate</name>
        <dbReference type="ChEBI" id="CHEBI:57597"/>
    </ligand>
</feature>
<feature type="binding site" evidence="12">
    <location>
        <position position="232"/>
    </location>
    <ligand>
        <name>NAD(+)</name>
        <dbReference type="ChEBI" id="CHEBI:57540"/>
    </ligand>
</feature>
<feature type="binding site" evidence="9">
    <location>
        <position position="107"/>
    </location>
    <ligand>
        <name>sn-glycerol 3-phosphate</name>
        <dbReference type="ChEBI" id="CHEBI:57597"/>
    </ligand>
</feature>
<feature type="active site" description="Proton acceptor" evidence="9 10">
    <location>
        <position position="168"/>
    </location>
</feature>
<dbReference type="EC" id="1.1.1.94" evidence="9"/>
<evidence type="ECO:0000259" key="16">
    <source>
        <dbReference type="Pfam" id="PF07479"/>
    </source>
</evidence>
<keyword evidence="6 9" id="KW-0443">Lipid metabolism</keyword>
<dbReference type="GO" id="GO:0005829">
    <property type="term" value="C:cytosol"/>
    <property type="evidence" value="ECO:0007669"/>
    <property type="project" value="TreeGrafter"/>
</dbReference>
<dbReference type="InterPro" id="IPR006109">
    <property type="entry name" value="G3P_DH_NAD-dep_C"/>
</dbReference>
<dbReference type="HAMAP" id="MF_00394">
    <property type="entry name" value="NAD_Glyc3P_dehydrog"/>
    <property type="match status" value="1"/>
</dbReference>
<dbReference type="Pfam" id="PF01210">
    <property type="entry name" value="NAD_Gly3P_dh_N"/>
    <property type="match status" value="1"/>
</dbReference>
<dbReference type="GO" id="GO:0141153">
    <property type="term" value="F:glycerol-3-phosphate dehydrogenase (NADP+) activity"/>
    <property type="evidence" value="ECO:0007669"/>
    <property type="project" value="RHEA"/>
</dbReference>
<dbReference type="Gene3D" id="1.10.1040.10">
    <property type="entry name" value="N-(1-d-carboxylethyl)-l-norvaline Dehydrogenase, domain 2"/>
    <property type="match status" value="1"/>
</dbReference>
<evidence type="ECO:0000256" key="3">
    <source>
        <dbReference type="ARBA" id="ARBA00022857"/>
    </source>
</evidence>
<dbReference type="GO" id="GO:0005975">
    <property type="term" value="P:carbohydrate metabolic process"/>
    <property type="evidence" value="ECO:0007669"/>
    <property type="project" value="InterPro"/>
</dbReference>
<sequence length="331" mass="34177">MTAGAEPPYSNCRSAVGARNATATCVRRLPRLWTTGDEASATRDADIVLLVVPSQHLRAIAAQLRGLLPAQATVVICSKGVEQDTGALLSVVVEEELPDHAIAVLSGPTFAAEVAAGMPSAVTIASSDAALNPARSQAARVARALGTKTFRPYVSDDVIGVEVSGAVKNVLAIASGIATGLGFGANTRAALVSRGLHEIQGLSAALGGRRETVTGLSGVGDLTLTCSSEQSRNMRFGMALATGRSAADVFEGRPVVVEGADNAVSVTNLARRHAIDMPICEAVRAIVVDRLPIPDVMNALLQRPFKDERADLGLSISHSISRNAAKSMAGI</sequence>
<name>A0A2V3TXW9_9HYPH</name>
<evidence type="ECO:0000313" key="18">
    <source>
        <dbReference type="Proteomes" id="UP000248021"/>
    </source>
</evidence>
<keyword evidence="4 9" id="KW-0560">Oxidoreductase</keyword>
<feature type="binding site" evidence="9">
    <location>
        <position position="221"/>
    </location>
    <ligand>
        <name>sn-glycerol 3-phosphate</name>
        <dbReference type="ChEBI" id="CHEBI:57597"/>
    </ligand>
</feature>
<comment type="caution">
    <text evidence="9">Lacks conserved residue(s) required for the propagation of feature annotation.</text>
</comment>
<evidence type="ECO:0000256" key="2">
    <source>
        <dbReference type="ARBA" id="ARBA00022516"/>
    </source>
</evidence>
<feature type="domain" description="Glycerol-3-phosphate dehydrogenase NAD-dependent C-terminal" evidence="16">
    <location>
        <begin position="157"/>
        <end position="297"/>
    </location>
</feature>
<feature type="binding site" evidence="9">
    <location>
        <position position="256"/>
    </location>
    <ligand>
        <name>NADPH</name>
        <dbReference type="ChEBI" id="CHEBI:57783"/>
    </ligand>
</feature>
<keyword evidence="9" id="KW-0547">Nucleotide-binding</keyword>
<comment type="pathway">
    <text evidence="9">Membrane lipid metabolism; glycerophospholipid metabolism.</text>
</comment>
<evidence type="ECO:0000256" key="5">
    <source>
        <dbReference type="ARBA" id="ARBA00023027"/>
    </source>
</evidence>
<gene>
    <name evidence="9" type="primary">gpsA</name>
    <name evidence="17" type="ORF">C7450_112141</name>
</gene>
<keyword evidence="2 9" id="KW-0444">Lipid biosynthesis</keyword>
<feature type="binding site" evidence="11">
    <location>
        <position position="79"/>
    </location>
    <ligand>
        <name>substrate</name>
    </ligand>
</feature>
<keyword evidence="7 9" id="KW-0594">Phospholipid biosynthesis</keyword>
<dbReference type="GO" id="GO:0008654">
    <property type="term" value="P:phospholipid biosynthetic process"/>
    <property type="evidence" value="ECO:0007669"/>
    <property type="project" value="UniProtKB-KW"/>
</dbReference>
<comment type="caution">
    <text evidence="17">The sequence shown here is derived from an EMBL/GenBank/DDBJ whole genome shotgun (WGS) entry which is preliminary data.</text>
</comment>
<dbReference type="UniPathway" id="UPA00940"/>
<dbReference type="InterPro" id="IPR006168">
    <property type="entry name" value="G3P_DH_NAD-dep"/>
</dbReference>
<dbReference type="AlphaFoldDB" id="A0A2V3TXW9"/>
<dbReference type="PRINTS" id="PR00077">
    <property type="entry name" value="GPDHDRGNASE"/>
</dbReference>
<dbReference type="Pfam" id="PF07479">
    <property type="entry name" value="NAD_Gly3P_dh_C"/>
    <property type="match status" value="1"/>
</dbReference>
<comment type="catalytic activity">
    <reaction evidence="9 14">
        <text>sn-glycerol 3-phosphate + NADP(+) = dihydroxyacetone phosphate + NADPH + H(+)</text>
        <dbReference type="Rhea" id="RHEA:11096"/>
        <dbReference type="ChEBI" id="CHEBI:15378"/>
        <dbReference type="ChEBI" id="CHEBI:57597"/>
        <dbReference type="ChEBI" id="CHEBI:57642"/>
        <dbReference type="ChEBI" id="CHEBI:57783"/>
        <dbReference type="ChEBI" id="CHEBI:58349"/>
        <dbReference type="EC" id="1.1.1.94"/>
    </reaction>
</comment>
<evidence type="ECO:0000259" key="15">
    <source>
        <dbReference type="Pfam" id="PF01210"/>
    </source>
</evidence>
<dbReference type="SUPFAM" id="SSF48179">
    <property type="entry name" value="6-phosphogluconate dehydrogenase C-terminal domain-like"/>
    <property type="match status" value="1"/>
</dbReference>
<evidence type="ECO:0000256" key="4">
    <source>
        <dbReference type="ARBA" id="ARBA00023002"/>
    </source>
</evidence>
<accession>A0A2V3TXW9</accession>
<dbReference type="EMBL" id="QJJK01000012">
    <property type="protein sequence ID" value="PXW54112.1"/>
    <property type="molecule type" value="Genomic_DNA"/>
</dbReference>
<evidence type="ECO:0000256" key="9">
    <source>
        <dbReference type="HAMAP-Rule" id="MF_00394"/>
    </source>
</evidence>
<keyword evidence="3 9" id="KW-0521">NADP</keyword>
<feature type="binding site" evidence="12">
    <location>
        <position position="111"/>
    </location>
    <ligand>
        <name>NAD(+)</name>
        <dbReference type="ChEBI" id="CHEBI:57540"/>
    </ligand>
</feature>
<feature type="binding site" evidence="11">
    <location>
        <begin position="232"/>
        <end position="233"/>
    </location>
    <ligand>
        <name>substrate</name>
    </ligand>
</feature>
<feature type="domain" description="Glycerol-3-phosphate dehydrogenase NAD-dependent N-terminal" evidence="15">
    <location>
        <begin position="33"/>
        <end position="130"/>
    </location>
</feature>
<evidence type="ECO:0000256" key="8">
    <source>
        <dbReference type="ARBA" id="ARBA00023264"/>
    </source>
</evidence>
<dbReference type="SUPFAM" id="SSF51735">
    <property type="entry name" value="NAD(P)-binding Rossmann-fold domains"/>
    <property type="match status" value="1"/>
</dbReference>
<dbReference type="PIRSF" id="PIRSF000114">
    <property type="entry name" value="Glycerol-3-P_dh"/>
    <property type="match status" value="1"/>
</dbReference>
<evidence type="ECO:0000256" key="13">
    <source>
        <dbReference type="RuleBase" id="RU000437"/>
    </source>
</evidence>
<proteinExistence type="inferred from homology"/>
<evidence type="ECO:0000313" key="17">
    <source>
        <dbReference type="EMBL" id="PXW54112.1"/>
    </source>
</evidence>
<keyword evidence="5 9" id="KW-0520">NAD</keyword>
<dbReference type="PANTHER" id="PTHR11728:SF1">
    <property type="entry name" value="GLYCEROL-3-PHOSPHATE DEHYDROGENASE [NAD(+)] 2, CHLOROPLASTIC"/>
    <property type="match status" value="1"/>
</dbReference>
<protein>
    <recommendedName>
        <fullName evidence="9">Glycerol-3-phosphate dehydrogenase [NAD(P)+]</fullName>
        <ecNumber evidence="9">1.1.1.94</ecNumber>
    </recommendedName>
    <alternativeName>
        <fullName evidence="9">NAD(P)(+)-dependent glycerol-3-phosphate dehydrogenase</fullName>
    </alternativeName>
    <alternativeName>
        <fullName evidence="9">NAD(P)H-dependent dihydroxyacetone-phosphate reductase</fullName>
    </alternativeName>
</protein>
<evidence type="ECO:0000256" key="6">
    <source>
        <dbReference type="ARBA" id="ARBA00023098"/>
    </source>
</evidence>
<dbReference type="PROSITE" id="PS00957">
    <property type="entry name" value="NAD_G3PDH"/>
    <property type="match status" value="1"/>
</dbReference>
<dbReference type="InterPro" id="IPR011128">
    <property type="entry name" value="G3P_DH_NAD-dep_N"/>
</dbReference>
<dbReference type="GO" id="GO:0046167">
    <property type="term" value="P:glycerol-3-phosphate biosynthetic process"/>
    <property type="evidence" value="ECO:0007669"/>
    <property type="project" value="UniProtKB-UniRule"/>
</dbReference>
<dbReference type="NCBIfam" id="NF000942">
    <property type="entry name" value="PRK00094.1-4"/>
    <property type="match status" value="1"/>
</dbReference>
<feature type="binding site" evidence="9">
    <location>
        <position position="79"/>
    </location>
    <ligand>
        <name>sn-glycerol 3-phosphate</name>
        <dbReference type="ChEBI" id="CHEBI:57597"/>
    </ligand>
</feature>
<dbReference type="FunFam" id="1.10.1040.10:FF:000001">
    <property type="entry name" value="Glycerol-3-phosphate dehydrogenase [NAD(P)+]"/>
    <property type="match status" value="1"/>
</dbReference>
<feature type="binding site" evidence="9">
    <location>
        <position position="79"/>
    </location>
    <ligand>
        <name>NADPH</name>
        <dbReference type="ChEBI" id="CHEBI:57783"/>
    </ligand>
</feature>
<comment type="function">
    <text evidence="9">Catalyzes the reduction of the glycolytic intermediate dihydroxyacetone phosphate (DHAP) to sn-glycerol 3-phosphate (G3P), the key precursor for phospholipid synthesis.</text>
</comment>
<organism evidence="17 18">
    <name type="scientific">Chelatococcus asaccharovorans</name>
    <dbReference type="NCBI Taxonomy" id="28210"/>
    <lineage>
        <taxon>Bacteria</taxon>
        <taxon>Pseudomonadati</taxon>
        <taxon>Pseudomonadota</taxon>
        <taxon>Alphaproteobacteria</taxon>
        <taxon>Hyphomicrobiales</taxon>
        <taxon>Chelatococcaceae</taxon>
        <taxon>Chelatococcus</taxon>
    </lineage>
</organism>
<comment type="catalytic activity">
    <reaction evidence="9">
        <text>sn-glycerol 3-phosphate + NAD(+) = dihydroxyacetone phosphate + NADH + H(+)</text>
        <dbReference type="Rhea" id="RHEA:11092"/>
        <dbReference type="ChEBI" id="CHEBI:15378"/>
        <dbReference type="ChEBI" id="CHEBI:57540"/>
        <dbReference type="ChEBI" id="CHEBI:57597"/>
        <dbReference type="ChEBI" id="CHEBI:57642"/>
        <dbReference type="ChEBI" id="CHEBI:57945"/>
        <dbReference type="EC" id="1.1.1.94"/>
    </reaction>
</comment>
<dbReference type="Gene3D" id="3.40.50.720">
    <property type="entry name" value="NAD(P)-binding Rossmann-like Domain"/>
    <property type="match status" value="1"/>
</dbReference>
<evidence type="ECO:0000256" key="1">
    <source>
        <dbReference type="ARBA" id="ARBA00011009"/>
    </source>
</evidence>
<dbReference type="InterPro" id="IPR008927">
    <property type="entry name" value="6-PGluconate_DH-like_C_sf"/>
</dbReference>
<dbReference type="GO" id="GO:0046168">
    <property type="term" value="P:glycerol-3-phosphate catabolic process"/>
    <property type="evidence" value="ECO:0007669"/>
    <property type="project" value="InterPro"/>
</dbReference>
<keyword evidence="18" id="KW-1185">Reference proteome</keyword>
<dbReference type="PANTHER" id="PTHR11728">
    <property type="entry name" value="GLYCEROL-3-PHOSPHATE DEHYDROGENASE"/>
    <property type="match status" value="1"/>
</dbReference>
<feature type="binding site" evidence="9">
    <location>
        <position position="168"/>
    </location>
    <ligand>
        <name>sn-glycerol 3-phosphate</name>
        <dbReference type="ChEBI" id="CHEBI:57597"/>
    </ligand>
</feature>
<keyword evidence="8 9" id="KW-1208">Phospholipid metabolism</keyword>
<dbReference type="InterPro" id="IPR013328">
    <property type="entry name" value="6PGD_dom2"/>
</dbReference>
<feature type="binding site" evidence="9">
    <location>
        <position position="232"/>
    </location>
    <ligand>
        <name>sn-glycerol 3-phosphate</name>
        <dbReference type="ChEBI" id="CHEBI:57597"/>
    </ligand>
</feature>
<keyword evidence="9" id="KW-0963">Cytoplasm</keyword>
<dbReference type="RefSeq" id="WP_210206535.1">
    <property type="nucleotide sequence ID" value="NZ_JAHBRY010000002.1"/>
</dbReference>
<evidence type="ECO:0000256" key="12">
    <source>
        <dbReference type="PIRSR" id="PIRSR000114-3"/>
    </source>
</evidence>
<evidence type="ECO:0000256" key="10">
    <source>
        <dbReference type="PIRSR" id="PIRSR000114-1"/>
    </source>
</evidence>
<dbReference type="NCBIfam" id="NF000940">
    <property type="entry name" value="PRK00094.1-2"/>
    <property type="match status" value="1"/>
</dbReference>
<comment type="subcellular location">
    <subcellularLocation>
        <location evidence="9">Cytoplasm</location>
    </subcellularLocation>
</comment>
<dbReference type="GO" id="GO:0006650">
    <property type="term" value="P:glycerophospholipid metabolic process"/>
    <property type="evidence" value="ECO:0007669"/>
    <property type="project" value="UniProtKB-UniRule"/>
</dbReference>
<feature type="binding site" evidence="9">
    <location>
        <position position="232"/>
    </location>
    <ligand>
        <name>NADPH</name>
        <dbReference type="ChEBI" id="CHEBI:57783"/>
    </ligand>
</feature>
<feature type="binding site" evidence="9">
    <location>
        <position position="231"/>
    </location>
    <ligand>
        <name>sn-glycerol 3-phosphate</name>
        <dbReference type="ChEBI" id="CHEBI:57597"/>
    </ligand>
</feature>
<dbReference type="GO" id="GO:0141152">
    <property type="term" value="F:glycerol-3-phosphate dehydrogenase (NAD+) activity"/>
    <property type="evidence" value="ECO:0007669"/>
    <property type="project" value="RHEA"/>
</dbReference>
<feature type="binding site" evidence="9">
    <location>
        <position position="258"/>
    </location>
    <ligand>
        <name>NADPH</name>
        <dbReference type="ChEBI" id="CHEBI:57783"/>
    </ligand>
</feature>
<dbReference type="Proteomes" id="UP000248021">
    <property type="component" value="Unassembled WGS sequence"/>
</dbReference>
<evidence type="ECO:0000256" key="7">
    <source>
        <dbReference type="ARBA" id="ARBA00023209"/>
    </source>
</evidence>
<dbReference type="InterPro" id="IPR036291">
    <property type="entry name" value="NAD(P)-bd_dom_sf"/>
</dbReference>
<comment type="similarity">
    <text evidence="1 9 13">Belongs to the NAD-dependent glycerol-3-phosphate dehydrogenase family.</text>
</comment>
<feature type="binding site" evidence="9">
    <location>
        <position position="111"/>
    </location>
    <ligand>
        <name>NADPH</name>
        <dbReference type="ChEBI" id="CHEBI:57783"/>
    </ligand>
</feature>
<reference evidence="17 18" key="1">
    <citation type="submission" date="2018-05" db="EMBL/GenBank/DDBJ databases">
        <title>Genomic Encyclopedia of Type Strains, Phase IV (KMG-IV): sequencing the most valuable type-strain genomes for metagenomic binning, comparative biology and taxonomic classification.</title>
        <authorList>
            <person name="Goeker M."/>
        </authorList>
    </citation>
    <scope>NUCLEOTIDE SEQUENCE [LARGE SCALE GENOMIC DNA]</scope>
    <source>
        <strain evidence="17 18">DSM 6462</strain>
    </source>
</reference>
<evidence type="ECO:0000256" key="14">
    <source>
        <dbReference type="RuleBase" id="RU000439"/>
    </source>
</evidence>
<feature type="binding site" evidence="9">
    <location>
        <position position="109"/>
    </location>
    <ligand>
        <name>sn-glycerol 3-phosphate</name>
        <dbReference type="ChEBI" id="CHEBI:57597"/>
    </ligand>
</feature>